<evidence type="ECO:0000313" key="3">
    <source>
        <dbReference type="Proteomes" id="UP001268542"/>
    </source>
</evidence>
<organism evidence="2 3">
    <name type="scientific">Nocardioides imazamoxiresistens</name>
    <dbReference type="NCBI Taxonomy" id="3231893"/>
    <lineage>
        <taxon>Bacteria</taxon>
        <taxon>Bacillati</taxon>
        <taxon>Actinomycetota</taxon>
        <taxon>Actinomycetes</taxon>
        <taxon>Propionibacteriales</taxon>
        <taxon>Nocardioidaceae</taxon>
        <taxon>Nocardioides</taxon>
    </lineage>
</organism>
<evidence type="ECO:0000256" key="1">
    <source>
        <dbReference type="SAM" id="Phobius"/>
    </source>
</evidence>
<feature type="transmembrane region" description="Helical" evidence="1">
    <location>
        <begin position="41"/>
        <end position="66"/>
    </location>
</feature>
<feature type="transmembrane region" description="Helical" evidence="1">
    <location>
        <begin position="116"/>
        <end position="142"/>
    </location>
</feature>
<keyword evidence="1" id="KW-1133">Transmembrane helix</keyword>
<keyword evidence="1" id="KW-0472">Membrane</keyword>
<gene>
    <name evidence="2" type="ORF">RDV89_13240</name>
</gene>
<dbReference type="EMBL" id="JAVYII010000005">
    <property type="protein sequence ID" value="MDT9594041.1"/>
    <property type="molecule type" value="Genomic_DNA"/>
</dbReference>
<proteinExistence type="predicted"/>
<sequence>MPVPVPDTFLVYVLTVFSVVVVAATRWVLSPSRAGGHGHGVSPGLLNVHTAAGVVGAVLWCGFLSLPFDGETWHSLIGVLGLGGWWITGWFGLLLLGRWLPSRGRHSDAQDHGWVLPFVVALVGHVGVALSAVVFTLGYLFATV</sequence>
<reference evidence="2 3" key="1">
    <citation type="submission" date="2023-08" db="EMBL/GenBank/DDBJ databases">
        <title>Nocardioides seae sp. nov., a bacterium isolated from a soil.</title>
        <authorList>
            <person name="Wang X."/>
        </authorList>
    </citation>
    <scope>NUCLEOTIDE SEQUENCE [LARGE SCALE GENOMIC DNA]</scope>
    <source>
        <strain evidence="2 3">YZH12</strain>
    </source>
</reference>
<name>A0ABU3PXS8_9ACTN</name>
<keyword evidence="3" id="KW-1185">Reference proteome</keyword>
<accession>A0ABU3PXS8</accession>
<dbReference type="RefSeq" id="WP_315733525.1">
    <property type="nucleotide sequence ID" value="NZ_JAVYII010000005.1"/>
</dbReference>
<dbReference type="Proteomes" id="UP001268542">
    <property type="component" value="Unassembled WGS sequence"/>
</dbReference>
<keyword evidence="1" id="KW-0812">Transmembrane</keyword>
<feature type="transmembrane region" description="Helical" evidence="1">
    <location>
        <begin position="72"/>
        <end position="96"/>
    </location>
</feature>
<comment type="caution">
    <text evidence="2">The sequence shown here is derived from an EMBL/GenBank/DDBJ whole genome shotgun (WGS) entry which is preliminary data.</text>
</comment>
<evidence type="ECO:0000313" key="2">
    <source>
        <dbReference type="EMBL" id="MDT9594041.1"/>
    </source>
</evidence>
<feature type="transmembrane region" description="Helical" evidence="1">
    <location>
        <begin position="12"/>
        <end position="29"/>
    </location>
</feature>
<protein>
    <submittedName>
        <fullName evidence="2">Uncharacterized protein</fullName>
    </submittedName>
</protein>